<proteinExistence type="predicted"/>
<dbReference type="Gene3D" id="3.30.1150.10">
    <property type="match status" value="1"/>
</dbReference>
<protein>
    <submittedName>
        <fullName evidence="1">Energy transducer TonB</fullName>
    </submittedName>
</protein>
<gene>
    <name evidence="1" type="ORF">IEE83_22385</name>
</gene>
<sequence>MIKFNTLIGLCLVGQFLHAQSLHSLDQDLAFNAVLHKYITYPQQAVEAKVYTRSIIYAHFNIDSLGHIQNIAILNPSQPDYGFDKQVKQALRHLPHLKPSYVGEYILPVRFVFAYTKGDIKSDTLIPSILTDEALKNAYPNMILLTERRIEAYIPMFTGNRR</sequence>
<evidence type="ECO:0000313" key="1">
    <source>
        <dbReference type="EMBL" id="MBE9464642.1"/>
    </source>
</evidence>
<dbReference type="EMBL" id="JACYGY010000001">
    <property type="protein sequence ID" value="MBE9464642.1"/>
    <property type="molecule type" value="Genomic_DNA"/>
</dbReference>
<reference evidence="2" key="1">
    <citation type="submission" date="2023-07" db="EMBL/GenBank/DDBJ databases">
        <title>Dyadobacter sp. nov 'subterranea' isolated from contaminted grondwater.</title>
        <authorList>
            <person name="Szabo I."/>
            <person name="Al-Omari J."/>
            <person name="Szerdahelyi S.G."/>
            <person name="Rado J."/>
        </authorList>
    </citation>
    <scope>NUCLEOTIDE SEQUENCE [LARGE SCALE GENOMIC DNA]</scope>
    <source>
        <strain evidence="2">UP-52</strain>
    </source>
</reference>
<comment type="caution">
    <text evidence="1">The sequence shown here is derived from an EMBL/GenBank/DDBJ whole genome shotgun (WGS) entry which is preliminary data.</text>
</comment>
<keyword evidence="2" id="KW-1185">Reference proteome</keyword>
<name>A0ABR9WGU7_9BACT</name>
<dbReference type="RefSeq" id="WP_194122688.1">
    <property type="nucleotide sequence ID" value="NZ_JACYGY010000001.1"/>
</dbReference>
<evidence type="ECO:0000313" key="2">
    <source>
        <dbReference type="Proteomes" id="UP000634134"/>
    </source>
</evidence>
<accession>A0ABR9WGU7</accession>
<organism evidence="1 2">
    <name type="scientific">Dyadobacter subterraneus</name>
    <dbReference type="NCBI Taxonomy" id="2773304"/>
    <lineage>
        <taxon>Bacteria</taxon>
        <taxon>Pseudomonadati</taxon>
        <taxon>Bacteroidota</taxon>
        <taxon>Cytophagia</taxon>
        <taxon>Cytophagales</taxon>
        <taxon>Spirosomataceae</taxon>
        <taxon>Dyadobacter</taxon>
    </lineage>
</organism>
<dbReference type="Proteomes" id="UP000634134">
    <property type="component" value="Unassembled WGS sequence"/>
</dbReference>